<name>A0A077WX49_9FUNG</name>
<organism evidence="5">
    <name type="scientific">Lichtheimia ramosa</name>
    <dbReference type="NCBI Taxonomy" id="688394"/>
    <lineage>
        <taxon>Eukaryota</taxon>
        <taxon>Fungi</taxon>
        <taxon>Fungi incertae sedis</taxon>
        <taxon>Mucoromycota</taxon>
        <taxon>Mucoromycotina</taxon>
        <taxon>Mucoromycetes</taxon>
        <taxon>Mucorales</taxon>
        <taxon>Lichtheimiaceae</taxon>
        <taxon>Lichtheimia</taxon>
    </lineage>
</organism>
<feature type="transmembrane region" description="Helical" evidence="4">
    <location>
        <begin position="124"/>
        <end position="141"/>
    </location>
</feature>
<gene>
    <name evidence="5" type="ORF">LRAMOSA03640</name>
</gene>
<dbReference type="InterPro" id="IPR011701">
    <property type="entry name" value="MFS"/>
</dbReference>
<feature type="region of interest" description="Disordered" evidence="3">
    <location>
        <begin position="435"/>
        <end position="456"/>
    </location>
</feature>
<proteinExistence type="predicted"/>
<feature type="transmembrane region" description="Helical" evidence="4">
    <location>
        <begin position="317"/>
        <end position="335"/>
    </location>
</feature>
<dbReference type="EMBL" id="LK023346">
    <property type="protein sequence ID" value="CDS11377.1"/>
    <property type="molecule type" value="Genomic_DNA"/>
</dbReference>
<evidence type="ECO:0000256" key="1">
    <source>
        <dbReference type="ARBA" id="ARBA00004429"/>
    </source>
</evidence>
<keyword evidence="4" id="KW-0472">Membrane</keyword>
<dbReference type="OrthoDB" id="546893at2759"/>
<feature type="transmembrane region" description="Helical" evidence="4">
    <location>
        <begin position="72"/>
        <end position="92"/>
    </location>
</feature>
<dbReference type="InterPro" id="IPR036259">
    <property type="entry name" value="MFS_trans_sf"/>
</dbReference>
<dbReference type="PANTHER" id="PTHR43702">
    <property type="entry name" value="L-FUCOSE-PROTON SYMPORTER"/>
    <property type="match status" value="1"/>
</dbReference>
<keyword evidence="2" id="KW-1003">Cell membrane</keyword>
<feature type="transmembrane region" description="Helical" evidence="4">
    <location>
        <begin position="286"/>
        <end position="305"/>
    </location>
</feature>
<feature type="transmembrane region" description="Helical" evidence="4">
    <location>
        <begin position="400"/>
        <end position="420"/>
    </location>
</feature>
<feature type="transmembrane region" description="Helical" evidence="4">
    <location>
        <begin position="251"/>
        <end position="274"/>
    </location>
</feature>
<reference evidence="5" key="1">
    <citation type="journal article" date="2014" name="Genome Announc.">
        <title>De novo whole-genome sequence and genome annotation of Lichtheimia ramosa.</title>
        <authorList>
            <person name="Linde J."/>
            <person name="Schwartze V."/>
            <person name="Binder U."/>
            <person name="Lass-Florl C."/>
            <person name="Voigt K."/>
            <person name="Horn F."/>
        </authorList>
    </citation>
    <scope>NUCLEOTIDE SEQUENCE</scope>
    <source>
        <strain evidence="5">JMRC FSU:6197</strain>
    </source>
</reference>
<sequence length="456" mass="49912">MGIKDIWENKVLARIVPPKTADDNEGPSESYFIPGALVTTLFFLWGFSYGLLDTLNKHFQNVLGISTTQTTYMQVAYFGAYFIISPIAGLILRRIGYKKTIILGLLLYVLGALCFYPSATNRVYGGFVGSLFTIASGLAMLENCANTYITIIGSRRWAPLRINISQAFNGLGTTISPVVASYAFFGGNEDATGNLDSVKWTYVGVGCAVFVIAIIFCFARIPEFDEEAQMEAEASVTGEEIKRASLASPHLWLGAITQFVYTGNQVGIASMFIYYATIVGHKSDSFSSVLLALGQMCFTIGRFIGAALMRWFKAEHLLAAYAVAAIITTICAITINTPDTTYTLMIILFFESIMFPTNFALATKDLGRNYKYGAPLLVMGVAGGALFPPLMALLKDNRSIHISFVLPLVGFAMEFVYGLWGSKWVWYVNDTKHDAEEGSSSSTGLDKPTAVEHIHQ</sequence>
<accession>A0A077WX49</accession>
<feature type="transmembrane region" description="Helical" evidence="4">
    <location>
        <begin position="162"/>
        <end position="185"/>
    </location>
</feature>
<dbReference type="PANTHER" id="PTHR43702:SF3">
    <property type="entry name" value="PROTEIN TSGA"/>
    <property type="match status" value="1"/>
</dbReference>
<dbReference type="Pfam" id="PF07690">
    <property type="entry name" value="MFS_1"/>
    <property type="match status" value="1"/>
</dbReference>
<feature type="transmembrane region" description="Helical" evidence="4">
    <location>
        <begin position="374"/>
        <end position="394"/>
    </location>
</feature>
<dbReference type="InterPro" id="IPR050375">
    <property type="entry name" value="MFS_TsgA-like"/>
</dbReference>
<feature type="transmembrane region" description="Helical" evidence="4">
    <location>
        <begin position="31"/>
        <end position="52"/>
    </location>
</feature>
<feature type="transmembrane region" description="Helical" evidence="4">
    <location>
        <begin position="341"/>
        <end position="362"/>
    </location>
</feature>
<feature type="transmembrane region" description="Helical" evidence="4">
    <location>
        <begin position="200"/>
        <end position="221"/>
    </location>
</feature>
<evidence type="ECO:0000256" key="4">
    <source>
        <dbReference type="SAM" id="Phobius"/>
    </source>
</evidence>
<dbReference type="GO" id="GO:0005886">
    <property type="term" value="C:plasma membrane"/>
    <property type="evidence" value="ECO:0007669"/>
    <property type="project" value="UniProtKB-SubCell"/>
</dbReference>
<dbReference type="Gene3D" id="1.20.1250.20">
    <property type="entry name" value="MFS general substrate transporter like domains"/>
    <property type="match status" value="2"/>
</dbReference>
<evidence type="ECO:0000256" key="3">
    <source>
        <dbReference type="SAM" id="MobiDB-lite"/>
    </source>
</evidence>
<evidence type="ECO:0000313" key="5">
    <source>
        <dbReference type="EMBL" id="CDS11377.1"/>
    </source>
</evidence>
<keyword evidence="4" id="KW-1133">Transmembrane helix</keyword>
<keyword evidence="4" id="KW-0812">Transmembrane</keyword>
<evidence type="ECO:0000256" key="2">
    <source>
        <dbReference type="ARBA" id="ARBA00022475"/>
    </source>
</evidence>
<dbReference type="GO" id="GO:0022857">
    <property type="term" value="F:transmembrane transporter activity"/>
    <property type="evidence" value="ECO:0007669"/>
    <property type="project" value="InterPro"/>
</dbReference>
<dbReference type="CDD" id="cd17394">
    <property type="entry name" value="MFS_FucP_like"/>
    <property type="match status" value="1"/>
</dbReference>
<protein>
    <recommendedName>
        <fullName evidence="6">Major facilitator superfamily (MFS) profile domain-containing protein</fullName>
    </recommendedName>
</protein>
<dbReference type="SUPFAM" id="SSF103473">
    <property type="entry name" value="MFS general substrate transporter"/>
    <property type="match status" value="1"/>
</dbReference>
<evidence type="ECO:0008006" key="6">
    <source>
        <dbReference type="Google" id="ProtNLM"/>
    </source>
</evidence>
<feature type="transmembrane region" description="Helical" evidence="4">
    <location>
        <begin position="101"/>
        <end position="118"/>
    </location>
</feature>
<dbReference type="AlphaFoldDB" id="A0A077WX49"/>
<comment type="subcellular location">
    <subcellularLocation>
        <location evidence="1">Cell inner membrane</location>
        <topology evidence="1">Multi-pass membrane protein</topology>
    </subcellularLocation>
</comment>